<dbReference type="PANTHER" id="PTHR43252:SF6">
    <property type="entry name" value="NEGATIVE TRANSCRIPTION REGULATOR PADR"/>
    <property type="match status" value="1"/>
</dbReference>
<evidence type="ECO:0000313" key="4">
    <source>
        <dbReference type="EMBL" id="NJQ06323.1"/>
    </source>
</evidence>
<dbReference type="InterPro" id="IPR018309">
    <property type="entry name" value="Tscrpt_reg_PadR_C"/>
</dbReference>
<dbReference type="Pfam" id="PF10400">
    <property type="entry name" value="Vir_act_alpha_C"/>
    <property type="match status" value="1"/>
</dbReference>
<sequence length="283" mass="30657">MSIRYGLLALLERGPSHGAQLRLDFEARTGASWPLNIGQVYTTLARLERDGLVASETADAGRQRYALTGEGHRAVAEWFARPVDRSHPARDELAIKIAMAVATPDSDVRAVISVQRRHTLRVLQGYARLQARALAAGTVERKGLAWLLVLEQLVFRAEAEVRWLEHCERVLDDLPQPADGPPRAADGPGAEPRPSSSGAARAGGGAGTGHRPHPVRRPARPGRAPHHRCTAATHHHGDAPPHRAAPPRRPPRSPAGPHHRGAPTPPPSHAGPPERGREHEQCR</sequence>
<dbReference type="EMBL" id="JAAVJD010000077">
    <property type="protein sequence ID" value="NJQ06323.1"/>
    <property type="molecule type" value="Genomic_DNA"/>
</dbReference>
<feature type="region of interest" description="Disordered" evidence="1">
    <location>
        <begin position="172"/>
        <end position="283"/>
    </location>
</feature>
<dbReference type="AlphaFoldDB" id="A0A7X6D1K7"/>
<reference evidence="4 5" key="1">
    <citation type="submission" date="2020-03" db="EMBL/GenBank/DDBJ databases">
        <title>Draft genome of Streptomyces sp. ventii, isolated from the Axial Seamount in the Pacific Ocean, and resequencing of the two type strains Streptomyces lonarensis strain NCL 716 and Streptomyces bohaiensis strain 11A07.</title>
        <authorList>
            <person name="Loughran R.M."/>
            <person name="Pfannmuller K.M."/>
            <person name="Wasson B.J."/>
            <person name="Deadmond M.C."/>
            <person name="Paddock B.E."/>
            <person name="Koyack M.J."/>
            <person name="Gallegos D.A."/>
            <person name="Mitchell E.A."/>
            <person name="Ushijima B."/>
            <person name="Saw J.H."/>
            <person name="Mcphail K.L."/>
            <person name="Videau P."/>
        </authorList>
    </citation>
    <scope>NUCLEOTIDE SEQUENCE [LARGE SCALE GENOMIC DNA]</scope>
    <source>
        <strain evidence="4 5">NCL716</strain>
    </source>
</reference>
<feature type="compositionally biased region" description="Basic residues" evidence="1">
    <location>
        <begin position="210"/>
        <end position="229"/>
    </location>
</feature>
<evidence type="ECO:0000256" key="1">
    <source>
        <dbReference type="SAM" id="MobiDB-lite"/>
    </source>
</evidence>
<dbReference type="Pfam" id="PF03551">
    <property type="entry name" value="PadR"/>
    <property type="match status" value="1"/>
</dbReference>
<organism evidence="4 5">
    <name type="scientific">Streptomyces lonarensis</name>
    <dbReference type="NCBI Taxonomy" id="700599"/>
    <lineage>
        <taxon>Bacteria</taxon>
        <taxon>Bacillati</taxon>
        <taxon>Actinomycetota</taxon>
        <taxon>Actinomycetes</taxon>
        <taxon>Kitasatosporales</taxon>
        <taxon>Streptomycetaceae</taxon>
        <taxon>Streptomyces</taxon>
    </lineage>
</organism>
<dbReference type="Gene3D" id="6.10.140.190">
    <property type="match status" value="1"/>
</dbReference>
<feature type="compositionally biased region" description="Basic residues" evidence="1">
    <location>
        <begin position="245"/>
        <end position="261"/>
    </location>
</feature>
<evidence type="ECO:0000259" key="3">
    <source>
        <dbReference type="Pfam" id="PF10400"/>
    </source>
</evidence>
<comment type="caution">
    <text evidence="4">The sequence shown here is derived from an EMBL/GenBank/DDBJ whole genome shotgun (WGS) entry which is preliminary data.</text>
</comment>
<dbReference type="InterPro" id="IPR036390">
    <property type="entry name" value="WH_DNA-bd_sf"/>
</dbReference>
<feature type="compositionally biased region" description="Basic and acidic residues" evidence="1">
    <location>
        <begin position="272"/>
        <end position="283"/>
    </location>
</feature>
<feature type="domain" description="Transcription regulator PadR N-terminal" evidence="2">
    <location>
        <begin position="7"/>
        <end position="76"/>
    </location>
</feature>
<proteinExistence type="predicted"/>
<name>A0A7X6D1K7_9ACTN</name>
<dbReference type="SUPFAM" id="SSF46785">
    <property type="entry name" value="Winged helix' DNA-binding domain"/>
    <property type="match status" value="1"/>
</dbReference>
<gene>
    <name evidence="4" type="ORF">HCN56_12200</name>
</gene>
<accession>A0A7X6D1K7</accession>
<evidence type="ECO:0000313" key="5">
    <source>
        <dbReference type="Proteomes" id="UP000578686"/>
    </source>
</evidence>
<dbReference type="InterPro" id="IPR036388">
    <property type="entry name" value="WH-like_DNA-bd_sf"/>
</dbReference>
<feature type="compositionally biased region" description="Low complexity" evidence="1">
    <location>
        <begin position="175"/>
        <end position="200"/>
    </location>
</feature>
<protein>
    <submittedName>
        <fullName evidence="4">PadR family transcriptional regulator</fullName>
    </submittedName>
</protein>
<dbReference type="InterPro" id="IPR005149">
    <property type="entry name" value="Tscrpt_reg_PadR_N"/>
</dbReference>
<feature type="domain" description="Transcription regulator PadR C-terminal" evidence="3">
    <location>
        <begin position="90"/>
        <end position="172"/>
    </location>
</feature>
<dbReference type="Proteomes" id="UP000578686">
    <property type="component" value="Unassembled WGS sequence"/>
</dbReference>
<dbReference type="PANTHER" id="PTHR43252">
    <property type="entry name" value="TRANSCRIPTIONAL REGULATOR YQJI"/>
    <property type="match status" value="1"/>
</dbReference>
<dbReference type="RefSeq" id="WP_167970292.1">
    <property type="nucleotide sequence ID" value="NZ_BHZG01000737.1"/>
</dbReference>
<keyword evidence="5" id="KW-1185">Reference proteome</keyword>
<dbReference type="Gene3D" id="1.10.10.10">
    <property type="entry name" value="Winged helix-like DNA-binding domain superfamily/Winged helix DNA-binding domain"/>
    <property type="match status" value="1"/>
</dbReference>
<evidence type="ECO:0000259" key="2">
    <source>
        <dbReference type="Pfam" id="PF03551"/>
    </source>
</evidence>